<sequence>MVRDDLYGDGRVHQNRFQGFGLCVMLFSSHRKRDIRRSVHLVELCETGEFFVMKAMNKSVMLKRNKILSGVEAHSQSRWSEMMSHHLAPSHT</sequence>
<organism evidence="1 2">
    <name type="scientific">Lactuca virosa</name>
    <dbReference type="NCBI Taxonomy" id="75947"/>
    <lineage>
        <taxon>Eukaryota</taxon>
        <taxon>Viridiplantae</taxon>
        <taxon>Streptophyta</taxon>
        <taxon>Embryophyta</taxon>
        <taxon>Tracheophyta</taxon>
        <taxon>Spermatophyta</taxon>
        <taxon>Magnoliopsida</taxon>
        <taxon>eudicotyledons</taxon>
        <taxon>Gunneridae</taxon>
        <taxon>Pentapetalae</taxon>
        <taxon>asterids</taxon>
        <taxon>campanulids</taxon>
        <taxon>Asterales</taxon>
        <taxon>Asteraceae</taxon>
        <taxon>Cichorioideae</taxon>
        <taxon>Cichorieae</taxon>
        <taxon>Lactucinae</taxon>
        <taxon>Lactuca</taxon>
    </lineage>
</organism>
<reference evidence="1 2" key="1">
    <citation type="submission" date="2022-01" db="EMBL/GenBank/DDBJ databases">
        <authorList>
            <person name="Xiong W."/>
            <person name="Schranz E."/>
        </authorList>
    </citation>
    <scope>NUCLEOTIDE SEQUENCE [LARGE SCALE GENOMIC DNA]</scope>
</reference>
<dbReference type="EMBL" id="CAKMRJ010005412">
    <property type="protein sequence ID" value="CAH1440102.1"/>
    <property type="molecule type" value="Genomic_DNA"/>
</dbReference>
<dbReference type="AlphaFoldDB" id="A0AAU9NQG6"/>
<accession>A0AAU9NQG6</accession>
<name>A0AAU9NQG6_9ASTR</name>
<dbReference type="Proteomes" id="UP001157418">
    <property type="component" value="Unassembled WGS sequence"/>
</dbReference>
<keyword evidence="2" id="KW-1185">Reference proteome</keyword>
<proteinExistence type="predicted"/>
<evidence type="ECO:0000313" key="1">
    <source>
        <dbReference type="EMBL" id="CAH1440102.1"/>
    </source>
</evidence>
<evidence type="ECO:0000313" key="2">
    <source>
        <dbReference type="Proteomes" id="UP001157418"/>
    </source>
</evidence>
<gene>
    <name evidence="1" type="ORF">LVIROSA_LOCUS26259</name>
</gene>
<protein>
    <submittedName>
        <fullName evidence="1">Uncharacterized protein</fullName>
    </submittedName>
</protein>
<comment type="caution">
    <text evidence="1">The sequence shown here is derived from an EMBL/GenBank/DDBJ whole genome shotgun (WGS) entry which is preliminary data.</text>
</comment>